<dbReference type="EMBL" id="CP126980">
    <property type="protein sequence ID" value="WIM99542.1"/>
    <property type="molecule type" value="Genomic_DNA"/>
</dbReference>
<keyword evidence="3" id="KW-1185">Reference proteome</keyword>
<protein>
    <submittedName>
        <fullName evidence="2">Uncharacterized protein</fullName>
    </submittedName>
</protein>
<evidence type="ECO:0000256" key="1">
    <source>
        <dbReference type="SAM" id="Phobius"/>
    </source>
</evidence>
<reference evidence="2 3" key="1">
    <citation type="submission" date="2023-06" db="EMBL/GenBank/DDBJ databases">
        <authorList>
            <person name="Yushchuk O."/>
            <person name="Binda E."/>
            <person name="Ruckert-Reed C."/>
            <person name="Fedorenko V."/>
            <person name="Kalinowski J."/>
            <person name="Marinelli F."/>
        </authorList>
    </citation>
    <scope>NUCLEOTIDE SEQUENCE [LARGE SCALE GENOMIC DNA]</scope>
    <source>
        <strain evidence="2 3">NRRL 3884</strain>
    </source>
</reference>
<gene>
    <name evidence="2" type="ORF">ACTOB_003200</name>
</gene>
<feature type="transmembrane region" description="Helical" evidence="1">
    <location>
        <begin position="53"/>
        <end position="73"/>
    </location>
</feature>
<accession>A0ABY8WQ34</accession>
<keyword evidence="1" id="KW-0472">Membrane</keyword>
<keyword evidence="1" id="KW-1133">Transmembrane helix</keyword>
<sequence>MTDDRVERLVRDADPYRPELIDLRGAEHDLLEEIMSVPPAPATVHRPVFGRRLAVSLATAAAVVGVVGVTAALRDQPDKPAGPVAAGTSPATSAPASRWTLAAVKAAEASPRLLIGEAGWEVTNVSGFAEDSGAITFRKGGATLDMNWYPAKDYQGYVDDRRDVSKPQPGKAGPLPGEVYTYSAGDFALLLRPQGTTFAELRTGGAWTRARFDEVTAGIKQVDVDTWLAALPPEIVTPAKAADAAAELLADIPLPPGFDKSVLTKLGTNDRYQFGAGVTGKVGCAWIAEWQRAGKAGDSAARSKAEAAMRGSHQWKILKSMEKDGGWSEVFWEVADQVAAGKTPRGYRDAIGCE</sequence>
<evidence type="ECO:0000313" key="3">
    <source>
        <dbReference type="Proteomes" id="UP001240150"/>
    </source>
</evidence>
<evidence type="ECO:0000313" key="2">
    <source>
        <dbReference type="EMBL" id="WIM99542.1"/>
    </source>
</evidence>
<proteinExistence type="predicted"/>
<keyword evidence="1" id="KW-0812">Transmembrane</keyword>
<organism evidence="2 3">
    <name type="scientific">Actinoplanes oblitus</name>
    <dbReference type="NCBI Taxonomy" id="3040509"/>
    <lineage>
        <taxon>Bacteria</taxon>
        <taxon>Bacillati</taxon>
        <taxon>Actinomycetota</taxon>
        <taxon>Actinomycetes</taxon>
        <taxon>Micromonosporales</taxon>
        <taxon>Micromonosporaceae</taxon>
        <taxon>Actinoplanes</taxon>
    </lineage>
</organism>
<dbReference type="RefSeq" id="WP_284920980.1">
    <property type="nucleotide sequence ID" value="NZ_CP126980.1"/>
</dbReference>
<dbReference type="Proteomes" id="UP001240150">
    <property type="component" value="Chromosome"/>
</dbReference>
<name>A0ABY8WQ34_9ACTN</name>